<accession>A0AA87MNI4</accession>
<dbReference type="EMBL" id="AKWM02000030">
    <property type="protein sequence ID" value="EKS00744.1"/>
    <property type="molecule type" value="Genomic_DNA"/>
</dbReference>
<dbReference type="AlphaFoldDB" id="A0AA87MNI4"/>
<proteinExistence type="predicted"/>
<reference evidence="2 3" key="1">
    <citation type="journal article" date="2014" name="Int. J. Syst. Evol. Microbiol.">
        <title>Leptospira mayottensis sp. nov., a pathogenic species of the genus Leptospira isolated from humans.</title>
        <authorList>
            <person name="Bourhy P."/>
            <person name="Collet L."/>
            <person name="Brisse S."/>
            <person name="Picardeau M."/>
        </authorList>
    </citation>
    <scope>NUCLEOTIDE SEQUENCE [LARGE SCALE GENOMIC DNA]</scope>
    <source>
        <strain evidence="2 3">200901122</strain>
    </source>
</reference>
<protein>
    <submittedName>
        <fullName evidence="2">Uncharacterized protein</fullName>
    </submittedName>
</protein>
<evidence type="ECO:0000313" key="2">
    <source>
        <dbReference type="EMBL" id="EKS00744.1"/>
    </source>
</evidence>
<dbReference type="Proteomes" id="UP000001343">
    <property type="component" value="Unassembled WGS sequence"/>
</dbReference>
<evidence type="ECO:0000313" key="3">
    <source>
        <dbReference type="Proteomes" id="UP000001343"/>
    </source>
</evidence>
<organism evidence="2 3">
    <name type="scientific">Leptospira mayottensis 200901122</name>
    <dbReference type="NCBI Taxonomy" id="1193010"/>
    <lineage>
        <taxon>Bacteria</taxon>
        <taxon>Pseudomonadati</taxon>
        <taxon>Spirochaetota</taxon>
        <taxon>Spirochaetia</taxon>
        <taxon>Leptospirales</taxon>
        <taxon>Leptospiraceae</taxon>
        <taxon>Leptospira</taxon>
    </lineage>
</organism>
<sequence length="72" mass="8503">MVLDNLGSKEKFVSYSRSKIFFIIFLDAGYVINDVFYFVLDRGMGIFFASILILFSREKEFFSLYKTQEFLS</sequence>
<keyword evidence="1" id="KW-1133">Transmembrane helix</keyword>
<comment type="caution">
    <text evidence="2">The sequence shown here is derived from an EMBL/GenBank/DDBJ whole genome shotgun (WGS) entry which is preliminary data.</text>
</comment>
<keyword evidence="1" id="KW-0472">Membrane</keyword>
<name>A0AA87MNI4_9LEPT</name>
<keyword evidence="1" id="KW-0812">Transmembrane</keyword>
<evidence type="ECO:0000256" key="1">
    <source>
        <dbReference type="SAM" id="Phobius"/>
    </source>
</evidence>
<feature type="transmembrane region" description="Helical" evidence="1">
    <location>
        <begin position="20"/>
        <end position="40"/>
    </location>
</feature>
<gene>
    <name evidence="2" type="ORF">LEP1GSC125_1449</name>
</gene>